<evidence type="ECO:0000256" key="1">
    <source>
        <dbReference type="SAM" id="Phobius"/>
    </source>
</evidence>
<evidence type="ECO:0000313" key="3">
    <source>
        <dbReference type="Proteomes" id="UP000178129"/>
    </source>
</evidence>
<comment type="caution">
    <text evidence="2">The sequence shown here is derived from an EMBL/GenBank/DDBJ whole genome shotgun (WGS) entry which is preliminary data.</text>
</comment>
<proteinExistence type="predicted"/>
<keyword evidence="1" id="KW-0812">Transmembrane</keyword>
<evidence type="ECO:0000313" key="2">
    <source>
        <dbReference type="EMBL" id="CZS90988.1"/>
    </source>
</evidence>
<dbReference type="Proteomes" id="UP000178129">
    <property type="component" value="Unassembled WGS sequence"/>
</dbReference>
<gene>
    <name evidence="2" type="ORF">RCO7_01370</name>
</gene>
<accession>A0A1E1JYR7</accession>
<feature type="transmembrane region" description="Helical" evidence="1">
    <location>
        <begin position="116"/>
        <end position="136"/>
    </location>
</feature>
<sequence length="236" mass="26929">MFNQGYFRLQRNIPLDSSPRDIVRFINANISSWMASNRRNCFAFYVKNDGSSLRHGFARYMEHSKYGICTDSENFGLLPAILCVSGNLHYSMLPVLAYMSWVDWNSKYPDSPPGGLSATGLLLVYLLSTWMMLAYARKVGWNIALVQCGRTIRQRAFKAEWDLGKEFRSPDQQLRWWKNMIIDETSEGKDPIIKLGFGEPEIVSRYLGKSNLGPYADAYADAGLLEDALLKVLKEE</sequence>
<name>A0A1E1JYR7_9HELO</name>
<keyword evidence="1" id="KW-1133">Transmembrane helix</keyword>
<feature type="transmembrane region" description="Helical" evidence="1">
    <location>
        <begin position="75"/>
        <end position="96"/>
    </location>
</feature>
<reference evidence="3" key="1">
    <citation type="submission" date="2016-03" db="EMBL/GenBank/DDBJ databases">
        <authorList>
            <person name="Ploux O."/>
        </authorList>
    </citation>
    <scope>NUCLEOTIDE SEQUENCE [LARGE SCALE GENOMIC DNA]</scope>
    <source>
        <strain evidence="3">UK7</strain>
    </source>
</reference>
<keyword evidence="1" id="KW-0472">Membrane</keyword>
<dbReference type="InParanoid" id="A0A1E1JYR7"/>
<organism evidence="2 3">
    <name type="scientific">Rhynchosporium graminicola</name>
    <dbReference type="NCBI Taxonomy" id="2792576"/>
    <lineage>
        <taxon>Eukaryota</taxon>
        <taxon>Fungi</taxon>
        <taxon>Dikarya</taxon>
        <taxon>Ascomycota</taxon>
        <taxon>Pezizomycotina</taxon>
        <taxon>Leotiomycetes</taxon>
        <taxon>Helotiales</taxon>
        <taxon>Ploettnerulaceae</taxon>
        <taxon>Rhynchosporium</taxon>
    </lineage>
</organism>
<dbReference type="AlphaFoldDB" id="A0A1E1JYR7"/>
<dbReference type="EMBL" id="FJUW01000004">
    <property type="protein sequence ID" value="CZS90988.1"/>
    <property type="molecule type" value="Genomic_DNA"/>
</dbReference>
<protein>
    <submittedName>
        <fullName evidence="2">Uncharacterized protein</fullName>
    </submittedName>
</protein>
<keyword evidence="3" id="KW-1185">Reference proteome</keyword>